<dbReference type="Pfam" id="PF03160">
    <property type="entry name" value="Calx-beta"/>
    <property type="match status" value="1"/>
</dbReference>
<evidence type="ECO:0000259" key="6">
    <source>
        <dbReference type="Pfam" id="PF17803"/>
    </source>
</evidence>
<keyword evidence="3" id="KW-0106">Calcium</keyword>
<feature type="domain" description="RapA2 cadherin-like" evidence="6">
    <location>
        <begin position="188"/>
        <end position="250"/>
    </location>
</feature>
<gene>
    <name evidence="7" type="ORF">ACFSC0_19000</name>
</gene>
<proteinExistence type="predicted"/>
<accession>A0ABW4N9W2</accession>
<dbReference type="PANTHER" id="PTHR46682">
    <property type="entry name" value="ADHESION G-PROTEIN COUPLED RECEPTOR V1"/>
    <property type="match status" value="1"/>
</dbReference>
<reference evidence="8" key="1">
    <citation type="journal article" date="2019" name="Int. J. Syst. Evol. Microbiol.">
        <title>The Global Catalogue of Microorganisms (GCM) 10K type strain sequencing project: providing services to taxonomists for standard genome sequencing and annotation.</title>
        <authorList>
            <consortium name="The Broad Institute Genomics Platform"/>
            <consortium name="The Broad Institute Genome Sequencing Center for Infectious Disease"/>
            <person name="Wu L."/>
            <person name="Ma J."/>
        </authorList>
    </citation>
    <scope>NUCLEOTIDE SEQUENCE [LARGE SCALE GENOMIC DNA]</scope>
    <source>
        <strain evidence="8">DFY28</strain>
    </source>
</reference>
<dbReference type="InterPro" id="IPR038081">
    <property type="entry name" value="CalX-like_sf"/>
</dbReference>
<dbReference type="Gene3D" id="2.60.40.2030">
    <property type="match status" value="1"/>
</dbReference>
<evidence type="ECO:0000313" key="7">
    <source>
        <dbReference type="EMBL" id="MFD1785495.1"/>
    </source>
</evidence>
<evidence type="ECO:0000256" key="1">
    <source>
        <dbReference type="ARBA" id="ARBA00022729"/>
    </source>
</evidence>
<dbReference type="InterPro" id="IPR026919">
    <property type="entry name" value="ADGRV1"/>
</dbReference>
<keyword evidence="8" id="KW-1185">Reference proteome</keyword>
<dbReference type="EMBL" id="JBHUEY010000006">
    <property type="protein sequence ID" value="MFD1785495.1"/>
    <property type="molecule type" value="Genomic_DNA"/>
</dbReference>
<feature type="domain" description="Calx-beta" evidence="5">
    <location>
        <begin position="91"/>
        <end position="184"/>
    </location>
</feature>
<protein>
    <submittedName>
        <fullName evidence="7">Ig-like domain-containing protein</fullName>
    </submittedName>
</protein>
<feature type="compositionally biased region" description="Basic residues" evidence="4">
    <location>
        <begin position="43"/>
        <end position="59"/>
    </location>
</feature>
<comment type="caution">
    <text evidence="7">The sequence shown here is derived from an EMBL/GenBank/DDBJ whole genome shotgun (WGS) entry which is preliminary data.</text>
</comment>
<keyword evidence="1" id="KW-0732">Signal</keyword>
<dbReference type="SUPFAM" id="SSF141072">
    <property type="entry name" value="CalX-like"/>
    <property type="match status" value="1"/>
</dbReference>
<evidence type="ECO:0000256" key="2">
    <source>
        <dbReference type="ARBA" id="ARBA00022737"/>
    </source>
</evidence>
<dbReference type="Pfam" id="PF17803">
    <property type="entry name" value="Cadherin_4"/>
    <property type="match status" value="1"/>
</dbReference>
<keyword evidence="2" id="KW-0677">Repeat</keyword>
<evidence type="ECO:0000256" key="3">
    <source>
        <dbReference type="ARBA" id="ARBA00022837"/>
    </source>
</evidence>
<evidence type="ECO:0000256" key="4">
    <source>
        <dbReference type="SAM" id="MobiDB-lite"/>
    </source>
</evidence>
<organism evidence="7 8">
    <name type="scientific">Phenylobacterium terrae</name>
    <dbReference type="NCBI Taxonomy" id="2665495"/>
    <lineage>
        <taxon>Bacteria</taxon>
        <taxon>Pseudomonadati</taxon>
        <taxon>Pseudomonadota</taxon>
        <taxon>Alphaproteobacteria</taxon>
        <taxon>Caulobacterales</taxon>
        <taxon>Caulobacteraceae</taxon>
        <taxon>Phenylobacterium</taxon>
    </lineage>
</organism>
<dbReference type="InterPro" id="IPR040853">
    <property type="entry name" value="RapA2_cadherin-like"/>
</dbReference>
<evidence type="ECO:0000259" key="5">
    <source>
        <dbReference type="Pfam" id="PF03160"/>
    </source>
</evidence>
<dbReference type="Proteomes" id="UP001597237">
    <property type="component" value="Unassembled WGS sequence"/>
</dbReference>
<feature type="region of interest" description="Disordered" evidence="4">
    <location>
        <begin position="1"/>
        <end position="82"/>
    </location>
</feature>
<dbReference type="InterPro" id="IPR003644">
    <property type="entry name" value="Calx_beta"/>
</dbReference>
<evidence type="ECO:0000313" key="8">
    <source>
        <dbReference type="Proteomes" id="UP001597237"/>
    </source>
</evidence>
<sequence length="258" mass="26492">MWSIGRRTGVWPSGSRRTGGPIAGPSSHGFAGKIRPPLQSSLRPRHRRHSTRRRYRPARRPPCWARTRAPNHHISADSGSLAEGNSGSVAFGFTVYRTGSTDVASSVDWQVSGAGSSPADGADFASALSGTVSFASGEYSKGFTVSAAGDTAHEPDEGFAVTLSNASPGDIGTSSAGATIVNDDAGPPVNNPPVAQGNVKLIYLGPPGQATIFNVTANDSDPDGHTVRLVSVTQGTKGVAAVASTTSVSYTPTYSVAL</sequence>
<dbReference type="RefSeq" id="WP_377281555.1">
    <property type="nucleotide sequence ID" value="NZ_JBHRSI010000004.1"/>
</dbReference>
<dbReference type="PANTHER" id="PTHR46682:SF1">
    <property type="entry name" value="ADHESION G-PROTEIN COUPLED RECEPTOR V1"/>
    <property type="match status" value="1"/>
</dbReference>
<name>A0ABW4N9W2_9CAUL</name>